<keyword evidence="8 13" id="KW-0460">Magnesium</keyword>
<dbReference type="Pfam" id="PF01544">
    <property type="entry name" value="CorA"/>
    <property type="match status" value="1"/>
</dbReference>
<protein>
    <recommendedName>
        <fullName evidence="3 13">Magnesium transport protein CorA</fullName>
    </recommendedName>
</protein>
<dbReference type="InterPro" id="IPR050829">
    <property type="entry name" value="CorA_MIT"/>
</dbReference>
<evidence type="ECO:0000313" key="14">
    <source>
        <dbReference type="EMBL" id="ANG64607.1"/>
    </source>
</evidence>
<dbReference type="RefSeq" id="WP_067386206.1">
    <property type="nucleotide sequence ID" value="NZ_CP015839.1"/>
</dbReference>
<reference evidence="15" key="1">
    <citation type="submission" date="2016-05" db="EMBL/GenBank/DDBJ databases">
        <authorList>
            <person name="Baek K."/>
            <person name="Yang S.-J."/>
        </authorList>
    </citation>
    <scope>NUCLEOTIDE SEQUENCE [LARGE SCALE GENOMIC DNA]</scope>
    <source>
        <strain evidence="15">ST58-10</strain>
    </source>
</reference>
<evidence type="ECO:0000256" key="8">
    <source>
        <dbReference type="ARBA" id="ARBA00022842"/>
    </source>
</evidence>
<dbReference type="PANTHER" id="PTHR47685">
    <property type="entry name" value="MAGNESIUM TRANSPORT PROTEIN CORA"/>
    <property type="match status" value="1"/>
</dbReference>
<comment type="catalytic activity">
    <reaction evidence="12">
        <text>Mg(2+)(in) = Mg(2+)(out)</text>
        <dbReference type="Rhea" id="RHEA:29827"/>
        <dbReference type="ChEBI" id="CHEBI:18420"/>
    </reaction>
</comment>
<evidence type="ECO:0000256" key="7">
    <source>
        <dbReference type="ARBA" id="ARBA00022692"/>
    </source>
</evidence>
<gene>
    <name evidence="13" type="primary">corA</name>
    <name evidence="14" type="ORF">A8C75_20435</name>
</gene>
<accession>A0A1A9F336</accession>
<dbReference type="InterPro" id="IPR002523">
    <property type="entry name" value="MgTranspt_CorA/ZnTranspt_ZntB"/>
</dbReference>
<dbReference type="OrthoDB" id="9803416at2"/>
<sequence length="315" mass="36525">MLAAYQLEHNHLRKTRLSINDDIPDGTIWIDALEPDEDERNWLSGHFVGGLPGQEKVDEIEASSRFFTDQDGLHINSLFPHKVGQELRSFNVSLNLRVDRLISVRGEDLSLFRLLRQYLRQDRIHAAGPMELLLHLFALKVDYLSDSIEDVYKILGPASEQVFETDGLDELLRMITRQEDSNGKIRLSLLDTQRTLRFLQRYQIDKLSKDNKRQIREMLSDIESLLPHTQFLFDKINFMLDATMSFTNLQQSKIIKIFSVAAVVFLPPTLIASIYGMNFNIMPELQQSWGYPMALGMMVASAFGTYYFFKRKDWL</sequence>
<keyword evidence="6" id="KW-0997">Cell inner membrane</keyword>
<dbReference type="GO" id="GO:0015087">
    <property type="term" value="F:cobalt ion transmembrane transporter activity"/>
    <property type="evidence" value="ECO:0007669"/>
    <property type="project" value="UniProtKB-UniRule"/>
</dbReference>
<dbReference type="InterPro" id="IPR045861">
    <property type="entry name" value="CorA_cytoplasmic_dom"/>
</dbReference>
<evidence type="ECO:0000256" key="11">
    <source>
        <dbReference type="ARBA" id="ARBA00023136"/>
    </source>
</evidence>
<evidence type="ECO:0000256" key="13">
    <source>
        <dbReference type="RuleBase" id="RU362010"/>
    </source>
</evidence>
<dbReference type="CDD" id="cd12835">
    <property type="entry name" value="EcCorA-like_1"/>
    <property type="match status" value="1"/>
</dbReference>
<comment type="function">
    <text evidence="13">Mediates influx of magnesium ions.</text>
</comment>
<keyword evidence="7 13" id="KW-0812">Transmembrane</keyword>
<keyword evidence="9 13" id="KW-1133">Transmembrane helix</keyword>
<dbReference type="PANTHER" id="PTHR47685:SF1">
    <property type="entry name" value="MAGNESIUM TRANSPORT PROTEIN CORA"/>
    <property type="match status" value="1"/>
</dbReference>
<evidence type="ECO:0000256" key="3">
    <source>
        <dbReference type="ARBA" id="ARBA00019439"/>
    </source>
</evidence>
<evidence type="ECO:0000256" key="6">
    <source>
        <dbReference type="ARBA" id="ARBA00022519"/>
    </source>
</evidence>
<evidence type="ECO:0000256" key="4">
    <source>
        <dbReference type="ARBA" id="ARBA00022448"/>
    </source>
</evidence>
<dbReference type="InterPro" id="IPR004488">
    <property type="entry name" value="Mg/Co-transport_prot_CorA"/>
</dbReference>
<feature type="transmembrane region" description="Helical" evidence="13">
    <location>
        <begin position="289"/>
        <end position="309"/>
    </location>
</feature>
<keyword evidence="10 13" id="KW-0406">Ion transport</keyword>
<proteinExistence type="inferred from homology"/>
<reference evidence="14 15" key="2">
    <citation type="journal article" date="2018" name="Int. J. Syst. Evol. Microbiol.">
        <title>Marinobacterium aestuarii sp. nov., a benzene-degrading marine bacterium isolated from estuary sediment.</title>
        <authorList>
            <person name="Bae S.S."/>
            <person name="Jung J."/>
            <person name="Chung D."/>
            <person name="Baek K."/>
        </authorList>
    </citation>
    <scope>NUCLEOTIDE SEQUENCE [LARGE SCALE GENOMIC DNA]</scope>
    <source>
        <strain evidence="14 15">ST58-10</strain>
    </source>
</reference>
<dbReference type="GO" id="GO:0005886">
    <property type="term" value="C:plasma membrane"/>
    <property type="evidence" value="ECO:0007669"/>
    <property type="project" value="UniProtKB-SubCell"/>
</dbReference>
<dbReference type="InterPro" id="IPR045863">
    <property type="entry name" value="CorA_TM1_TM2"/>
</dbReference>
<dbReference type="Gene3D" id="1.20.58.340">
    <property type="entry name" value="Magnesium transport protein CorA, transmembrane region"/>
    <property type="match status" value="1"/>
</dbReference>
<keyword evidence="4 13" id="KW-0813">Transport</keyword>
<dbReference type="FunFam" id="1.20.58.340:FF:000001">
    <property type="entry name" value="Magnesium transport protein CorA"/>
    <property type="match status" value="1"/>
</dbReference>
<evidence type="ECO:0000256" key="2">
    <source>
        <dbReference type="ARBA" id="ARBA00009765"/>
    </source>
</evidence>
<organism evidence="14 15">
    <name type="scientific">Marinobacterium aestuarii</name>
    <dbReference type="NCBI Taxonomy" id="1821621"/>
    <lineage>
        <taxon>Bacteria</taxon>
        <taxon>Pseudomonadati</taxon>
        <taxon>Pseudomonadota</taxon>
        <taxon>Gammaproteobacteria</taxon>
        <taxon>Oceanospirillales</taxon>
        <taxon>Oceanospirillaceae</taxon>
        <taxon>Marinobacterium</taxon>
    </lineage>
</organism>
<comment type="similarity">
    <text evidence="2 13">Belongs to the CorA metal ion transporter (MIT) (TC 1.A.35) family.</text>
</comment>
<feature type="transmembrane region" description="Helical" evidence="13">
    <location>
        <begin position="254"/>
        <end position="277"/>
    </location>
</feature>
<dbReference type="NCBIfam" id="TIGR00383">
    <property type="entry name" value="corA"/>
    <property type="match status" value="1"/>
</dbReference>
<dbReference type="KEGG" id="mars:A8C75_20435"/>
<dbReference type="GO" id="GO:0015099">
    <property type="term" value="F:nickel cation transmembrane transporter activity"/>
    <property type="evidence" value="ECO:0007669"/>
    <property type="project" value="TreeGrafter"/>
</dbReference>
<evidence type="ECO:0000256" key="5">
    <source>
        <dbReference type="ARBA" id="ARBA00022475"/>
    </source>
</evidence>
<evidence type="ECO:0000256" key="1">
    <source>
        <dbReference type="ARBA" id="ARBA00004429"/>
    </source>
</evidence>
<keyword evidence="11 13" id="KW-0472">Membrane</keyword>
<evidence type="ECO:0000256" key="10">
    <source>
        <dbReference type="ARBA" id="ARBA00023065"/>
    </source>
</evidence>
<dbReference type="AlphaFoldDB" id="A0A1A9F336"/>
<evidence type="ECO:0000313" key="15">
    <source>
        <dbReference type="Proteomes" id="UP000078070"/>
    </source>
</evidence>
<dbReference type="SUPFAM" id="SSF143865">
    <property type="entry name" value="CorA soluble domain-like"/>
    <property type="match status" value="1"/>
</dbReference>
<dbReference type="GO" id="GO:0015095">
    <property type="term" value="F:magnesium ion transmembrane transporter activity"/>
    <property type="evidence" value="ECO:0007669"/>
    <property type="project" value="UniProtKB-UniRule"/>
</dbReference>
<evidence type="ECO:0000256" key="12">
    <source>
        <dbReference type="ARBA" id="ARBA00034269"/>
    </source>
</evidence>
<name>A0A1A9F336_9GAMM</name>
<dbReference type="SUPFAM" id="SSF144083">
    <property type="entry name" value="Magnesium transport protein CorA, transmembrane region"/>
    <property type="match status" value="1"/>
</dbReference>
<dbReference type="Proteomes" id="UP000078070">
    <property type="component" value="Chromosome"/>
</dbReference>
<keyword evidence="5 13" id="KW-1003">Cell membrane</keyword>
<evidence type="ECO:0000256" key="9">
    <source>
        <dbReference type="ARBA" id="ARBA00022989"/>
    </source>
</evidence>
<dbReference type="EMBL" id="CP015839">
    <property type="protein sequence ID" value="ANG64607.1"/>
    <property type="molecule type" value="Genomic_DNA"/>
</dbReference>
<keyword evidence="15" id="KW-1185">Reference proteome</keyword>
<comment type="subcellular location">
    <subcellularLocation>
        <location evidence="1">Cell inner membrane</location>
        <topology evidence="1">Multi-pass membrane protein</topology>
    </subcellularLocation>
    <subcellularLocation>
        <location evidence="13">Membrane</location>
        <topology evidence="13">Multi-pass membrane protein</topology>
    </subcellularLocation>
</comment>